<evidence type="ECO:0000313" key="4">
    <source>
        <dbReference type="Proteomes" id="UP001597286"/>
    </source>
</evidence>
<dbReference type="SUPFAM" id="SSF50475">
    <property type="entry name" value="FMN-binding split barrel"/>
    <property type="match status" value="1"/>
</dbReference>
<dbReference type="Pfam" id="PF01243">
    <property type="entry name" value="PNPOx_N"/>
    <property type="match status" value="1"/>
</dbReference>
<dbReference type="RefSeq" id="WP_378486023.1">
    <property type="nucleotide sequence ID" value="NZ_JBHUFB010000012.1"/>
</dbReference>
<reference evidence="4" key="1">
    <citation type="journal article" date="2019" name="Int. J. Syst. Evol. Microbiol.">
        <title>The Global Catalogue of Microorganisms (GCM) 10K type strain sequencing project: providing services to taxonomists for standard genome sequencing and annotation.</title>
        <authorList>
            <consortium name="The Broad Institute Genomics Platform"/>
            <consortium name="The Broad Institute Genome Sequencing Center for Infectious Disease"/>
            <person name="Wu L."/>
            <person name="Ma J."/>
        </authorList>
    </citation>
    <scope>NUCLEOTIDE SEQUENCE [LARGE SCALE GENOMIC DNA]</scope>
    <source>
        <strain evidence="4">DT72</strain>
    </source>
</reference>
<organism evidence="3 4">
    <name type="scientific">Rhodococcus gannanensis</name>
    <dbReference type="NCBI Taxonomy" id="1960308"/>
    <lineage>
        <taxon>Bacteria</taxon>
        <taxon>Bacillati</taxon>
        <taxon>Actinomycetota</taxon>
        <taxon>Actinomycetes</taxon>
        <taxon>Mycobacteriales</taxon>
        <taxon>Nocardiaceae</taxon>
        <taxon>Rhodococcus</taxon>
    </lineage>
</organism>
<gene>
    <name evidence="3" type="ORF">ACFSJG_14925</name>
</gene>
<sequence>MISTVPPEFEDLLRRPIVGILGTVRPDGSPTLTPMRFGWDGSHLRVSQTIPRRKFVSLQANPNYSFVVTDPDVPSRCLEVSGWLVTVEPDVQGSFFLELCRRYGDSAPEAPDDVDDRVVMILDATKFTVKQPTTPAISTHHRSTG</sequence>
<accession>A0ABW4P4R6</accession>
<dbReference type="PANTHER" id="PTHR35176:SF6">
    <property type="entry name" value="HEME OXYGENASE HI_0854-RELATED"/>
    <property type="match status" value="1"/>
</dbReference>
<proteinExistence type="predicted"/>
<evidence type="ECO:0000256" key="1">
    <source>
        <dbReference type="ARBA" id="ARBA00023002"/>
    </source>
</evidence>
<keyword evidence="1" id="KW-0560">Oxidoreductase</keyword>
<keyword evidence="4" id="KW-1185">Reference proteome</keyword>
<name>A0ABW4P4R6_9NOCA</name>
<protein>
    <submittedName>
        <fullName evidence="3">Pyridoxamine 5'-phosphate oxidase family protein</fullName>
    </submittedName>
</protein>
<dbReference type="Proteomes" id="UP001597286">
    <property type="component" value="Unassembled WGS sequence"/>
</dbReference>
<dbReference type="InterPro" id="IPR012349">
    <property type="entry name" value="Split_barrel_FMN-bd"/>
</dbReference>
<dbReference type="InterPro" id="IPR011576">
    <property type="entry name" value="Pyridox_Oxase_N"/>
</dbReference>
<dbReference type="InterPro" id="IPR052019">
    <property type="entry name" value="F420H2_bilvrd_red/Heme_oxyg"/>
</dbReference>
<evidence type="ECO:0000259" key="2">
    <source>
        <dbReference type="Pfam" id="PF01243"/>
    </source>
</evidence>
<dbReference type="Gene3D" id="2.30.110.10">
    <property type="entry name" value="Electron Transport, Fmn-binding Protein, Chain A"/>
    <property type="match status" value="1"/>
</dbReference>
<feature type="domain" description="Pyridoxamine 5'-phosphate oxidase N-terminal" evidence="2">
    <location>
        <begin position="6"/>
        <end position="127"/>
    </location>
</feature>
<comment type="caution">
    <text evidence="3">The sequence shown here is derived from an EMBL/GenBank/DDBJ whole genome shotgun (WGS) entry which is preliminary data.</text>
</comment>
<dbReference type="PANTHER" id="PTHR35176">
    <property type="entry name" value="HEME OXYGENASE HI_0854-RELATED"/>
    <property type="match status" value="1"/>
</dbReference>
<evidence type="ECO:0000313" key="3">
    <source>
        <dbReference type="EMBL" id="MFD1813512.1"/>
    </source>
</evidence>
<dbReference type="EMBL" id="JBHUFB010000012">
    <property type="protein sequence ID" value="MFD1813512.1"/>
    <property type="molecule type" value="Genomic_DNA"/>
</dbReference>